<organism evidence="2 3">
    <name type="scientific">Colletotrichum nymphaeae SA-01</name>
    <dbReference type="NCBI Taxonomy" id="1460502"/>
    <lineage>
        <taxon>Eukaryota</taxon>
        <taxon>Fungi</taxon>
        <taxon>Dikarya</taxon>
        <taxon>Ascomycota</taxon>
        <taxon>Pezizomycotina</taxon>
        <taxon>Sordariomycetes</taxon>
        <taxon>Hypocreomycetidae</taxon>
        <taxon>Glomerellales</taxon>
        <taxon>Glomerellaceae</taxon>
        <taxon>Colletotrichum</taxon>
        <taxon>Colletotrichum acutatum species complex</taxon>
    </lineage>
</organism>
<evidence type="ECO:0000313" key="3">
    <source>
        <dbReference type="Proteomes" id="UP000070054"/>
    </source>
</evidence>
<keyword evidence="3" id="KW-1185">Reference proteome</keyword>
<dbReference type="EMBL" id="JEMN01001586">
    <property type="protein sequence ID" value="KXH32244.1"/>
    <property type="molecule type" value="Genomic_DNA"/>
</dbReference>
<feature type="region of interest" description="Disordered" evidence="1">
    <location>
        <begin position="61"/>
        <end position="97"/>
    </location>
</feature>
<sequence>MSNFFISPTEPAEARKMSTDINDEAPQSQEHEVRVQPWKEWFIPEKPVSTDDGRERIILRFGDGHGSLPSPPRNIDLGRSKSSNASDEQDMVGSSSL</sequence>
<evidence type="ECO:0000313" key="2">
    <source>
        <dbReference type="EMBL" id="KXH32244.1"/>
    </source>
</evidence>
<dbReference type="AlphaFoldDB" id="A0A135S8K4"/>
<feature type="compositionally biased region" description="Polar residues" evidence="1">
    <location>
        <begin position="80"/>
        <end position="97"/>
    </location>
</feature>
<gene>
    <name evidence="2" type="ORF">CNYM01_11091</name>
</gene>
<dbReference type="Proteomes" id="UP000070054">
    <property type="component" value="Unassembled WGS sequence"/>
</dbReference>
<reference evidence="2 3" key="1">
    <citation type="submission" date="2014-02" db="EMBL/GenBank/DDBJ databases">
        <title>The genome sequence of Colletotrichum nymphaeae SA-01.</title>
        <authorList>
            <person name="Baroncelli R."/>
            <person name="Thon M.R."/>
        </authorList>
    </citation>
    <scope>NUCLEOTIDE SEQUENCE [LARGE SCALE GENOMIC DNA]</scope>
    <source>
        <strain evidence="2 3">SA-01</strain>
    </source>
</reference>
<name>A0A135S8K4_9PEZI</name>
<proteinExistence type="predicted"/>
<protein>
    <submittedName>
        <fullName evidence="2">Uncharacterized protein</fullName>
    </submittedName>
</protein>
<comment type="caution">
    <text evidence="2">The sequence shown here is derived from an EMBL/GenBank/DDBJ whole genome shotgun (WGS) entry which is preliminary data.</text>
</comment>
<accession>A0A135S8K4</accession>
<evidence type="ECO:0000256" key="1">
    <source>
        <dbReference type="SAM" id="MobiDB-lite"/>
    </source>
</evidence>